<name>A9UMZ1_NEMVE</name>
<dbReference type="Gene3D" id="1.20.1070.10">
    <property type="entry name" value="Rhodopsin 7-helix transmembrane proteins"/>
    <property type="match status" value="1"/>
</dbReference>
<feature type="transmembrane region" description="Helical" evidence="9">
    <location>
        <begin position="169"/>
        <end position="192"/>
    </location>
</feature>
<dbReference type="InterPro" id="IPR050125">
    <property type="entry name" value="GPCR_opsins"/>
</dbReference>
<feature type="transmembrane region" description="Helical" evidence="9">
    <location>
        <begin position="81"/>
        <end position="102"/>
    </location>
</feature>
<evidence type="ECO:0000256" key="5">
    <source>
        <dbReference type="ARBA" id="ARBA00023136"/>
    </source>
</evidence>
<dbReference type="CDD" id="cd14969">
    <property type="entry name" value="7tmA_Opsins_type2_animals"/>
    <property type="match status" value="1"/>
</dbReference>
<evidence type="ECO:0000256" key="3">
    <source>
        <dbReference type="ARBA" id="ARBA00022989"/>
    </source>
</evidence>
<gene>
    <name evidence="11" type="primary">Nvop3055</name>
</gene>
<dbReference type="HOGENOM" id="CLU_009579_3_0_1"/>
<dbReference type="AlphaFoldDB" id="A9UMZ1"/>
<evidence type="ECO:0000256" key="7">
    <source>
        <dbReference type="ARBA" id="ARBA00023224"/>
    </source>
</evidence>
<dbReference type="EMBL" id="BR000681">
    <property type="protein sequence ID" value="FAA00408.1"/>
    <property type="molecule type" value="Genomic_DNA"/>
</dbReference>
<accession>A9UMZ1</accession>
<dbReference type="FunFam" id="1.20.1070.10:FF:001032">
    <property type="entry name" value="Predicted protein"/>
    <property type="match status" value="1"/>
</dbReference>
<evidence type="ECO:0000256" key="8">
    <source>
        <dbReference type="SAM" id="MobiDB-lite"/>
    </source>
</evidence>
<evidence type="ECO:0000256" key="9">
    <source>
        <dbReference type="SAM" id="Phobius"/>
    </source>
</evidence>
<dbReference type="PANTHER" id="PTHR24240">
    <property type="entry name" value="OPSIN"/>
    <property type="match status" value="1"/>
</dbReference>
<dbReference type="GO" id="GO:0004930">
    <property type="term" value="F:G protein-coupled receptor activity"/>
    <property type="evidence" value="ECO:0007669"/>
    <property type="project" value="UniProtKB-KW"/>
</dbReference>
<dbReference type="GO" id="GO:0016020">
    <property type="term" value="C:membrane"/>
    <property type="evidence" value="ECO:0007669"/>
    <property type="project" value="UniProtKB-SubCell"/>
</dbReference>
<feature type="domain" description="G-protein coupled receptors family 1 profile" evidence="10">
    <location>
        <begin position="20"/>
        <end position="277"/>
    </location>
</feature>
<keyword evidence="7" id="KW-0807">Transducer</keyword>
<comment type="subcellular location">
    <subcellularLocation>
        <location evidence="1">Membrane</location>
        <topology evidence="1">Multi-pass membrane protein</topology>
    </subcellularLocation>
</comment>
<keyword evidence="3 9" id="KW-1133">Transmembrane helix</keyword>
<keyword evidence="2 9" id="KW-0812">Transmembrane</keyword>
<organism evidence="11">
    <name type="scientific">Nematostella vectensis</name>
    <name type="common">Starlet sea anemone</name>
    <dbReference type="NCBI Taxonomy" id="45351"/>
    <lineage>
        <taxon>Eukaryota</taxon>
        <taxon>Metazoa</taxon>
        <taxon>Cnidaria</taxon>
        <taxon>Anthozoa</taxon>
        <taxon>Hexacorallia</taxon>
        <taxon>Actiniaria</taxon>
        <taxon>Edwardsiidae</taxon>
        <taxon>Nematostella</taxon>
    </lineage>
</organism>
<dbReference type="Pfam" id="PF00001">
    <property type="entry name" value="7tm_1"/>
    <property type="match status" value="1"/>
</dbReference>
<reference evidence="11" key="1">
    <citation type="journal article" date="2008" name="Curr. Biol.">
        <title>Evolution and functional diversity of jellyfish opsins.</title>
        <authorList>
            <person name="Suga H."/>
            <person name="Schmid V."/>
            <person name="Gehring W.J."/>
        </authorList>
    </citation>
    <scope>NUCLEOTIDE SEQUENCE</scope>
</reference>
<keyword evidence="6" id="KW-0675">Receptor</keyword>
<dbReference type="SUPFAM" id="SSF81321">
    <property type="entry name" value="Family A G protein-coupled receptor-like"/>
    <property type="match status" value="1"/>
</dbReference>
<proteinExistence type="predicted"/>
<dbReference type="PRINTS" id="PR00237">
    <property type="entry name" value="GPCRRHODOPSN"/>
</dbReference>
<evidence type="ECO:0000256" key="1">
    <source>
        <dbReference type="ARBA" id="ARBA00004141"/>
    </source>
</evidence>
<feature type="transmembrane region" description="Helical" evidence="9">
    <location>
        <begin position="123"/>
        <end position="143"/>
    </location>
</feature>
<feature type="transmembrane region" description="Helical" evidence="9">
    <location>
        <begin position="224"/>
        <end position="241"/>
    </location>
</feature>
<evidence type="ECO:0000256" key="2">
    <source>
        <dbReference type="ARBA" id="ARBA00022692"/>
    </source>
</evidence>
<dbReference type="InterPro" id="IPR000276">
    <property type="entry name" value="GPCR_Rhodpsn"/>
</dbReference>
<feature type="transmembrane region" description="Helical" evidence="9">
    <location>
        <begin position="261"/>
        <end position="280"/>
    </location>
</feature>
<keyword evidence="4" id="KW-0297">G-protein coupled receptor</keyword>
<evidence type="ECO:0000256" key="6">
    <source>
        <dbReference type="ARBA" id="ARBA00023170"/>
    </source>
</evidence>
<feature type="transmembrane region" description="Helical" evidence="9">
    <location>
        <begin position="41"/>
        <end position="61"/>
    </location>
</feature>
<dbReference type="InterPro" id="IPR017452">
    <property type="entry name" value="GPCR_Rhodpsn_7TM"/>
</dbReference>
<feature type="region of interest" description="Disordered" evidence="8">
    <location>
        <begin position="305"/>
        <end position="334"/>
    </location>
</feature>
<evidence type="ECO:0000313" key="11">
    <source>
        <dbReference type="EMBL" id="FAA00408.1"/>
    </source>
</evidence>
<evidence type="ECO:0000256" key="4">
    <source>
        <dbReference type="ARBA" id="ARBA00023040"/>
    </source>
</evidence>
<keyword evidence="5 9" id="KW-0472">Membrane</keyword>
<feature type="transmembrane region" description="Helical" evidence="9">
    <location>
        <begin position="6"/>
        <end position="29"/>
    </location>
</feature>
<dbReference type="PROSITE" id="PS50262">
    <property type="entry name" value="G_PROTEIN_RECEP_F1_2"/>
    <property type="match status" value="1"/>
</dbReference>
<protein>
    <submittedName>
        <fullName evidence="11">Opsin</fullName>
    </submittedName>
</protein>
<evidence type="ECO:0000259" key="10">
    <source>
        <dbReference type="PROSITE" id="PS50262"/>
    </source>
</evidence>
<sequence length="334" mass="37260">MTGSVFAGFVAVVFVFRIVSQIVTILIFQRNENRHFRLAPYFINTAISNLILILSSYPLAFVASLSHNLHEGTFICDFTGYLVSVGSAGAFVTMAVLTFEIYQHVSSEANIGQAIEEEKQWKTFKILGAIWIYSCLCLTPPLVGWSSMTLQSDKTNCAPNWVTQDVKGLSYLVFLTTSVFIIPMAVTGVYFYKLYRYFHNTDINVTSNPSFAYKLEHYKVTQKMVFAAITINAICWSPYAIYSLASSIKGEELSQGAGSLIPSYFGKVSAIFNPIVYWIFNTRFRNTSWKIACCCLHNRIANSPAGNEASRTAHASRPAPTRETARETSPVQLA</sequence>